<dbReference type="InterPro" id="IPR008681">
    <property type="entry name" value="Neg-reg_MecA"/>
</dbReference>
<evidence type="ECO:0000313" key="3">
    <source>
        <dbReference type="EMBL" id="QBK25429.1"/>
    </source>
</evidence>
<name>A0A4P6UQ82_9BACL</name>
<dbReference type="RefSeq" id="WP_208651816.1">
    <property type="nucleotide sequence ID" value="NZ_CP036528.1"/>
</dbReference>
<keyword evidence="4" id="KW-1185">Reference proteome</keyword>
<sequence>MDIERVNENTIKLFITYRDIEDRGYSREEIWYNRAKGEELFWDMIGEINTEEYFDLDGPIWIHVNASEQGLEVIVTRANATDSDPNSLFSNFEEHEATIGNKDPFNPFDEDDVLNHEGITNMSIYKFKDIDEIVPVANRLVEYGLNSSLYKYENDYYIAIDFSGVNDSATRQNIRSILNEFLTSSKMTIYRLQEYGTTIMEEDCFETIVHYFD</sequence>
<evidence type="ECO:0000313" key="4">
    <source>
        <dbReference type="Proteomes" id="UP000291151"/>
    </source>
</evidence>
<comment type="subunit">
    <text evidence="2">Homodimer.</text>
</comment>
<dbReference type="Proteomes" id="UP000291151">
    <property type="component" value="Chromosome"/>
</dbReference>
<proteinExistence type="inferred from homology"/>
<dbReference type="Pfam" id="PF05389">
    <property type="entry name" value="MecA"/>
    <property type="match status" value="1"/>
</dbReference>
<evidence type="ECO:0000256" key="2">
    <source>
        <dbReference type="HAMAP-Rule" id="MF_01124"/>
    </source>
</evidence>
<comment type="function">
    <text evidence="2">Enables the recognition and targeting of unfolded and aggregated proteins to the ClpC protease or to other proteins involved in proteolysis.</text>
</comment>
<protein>
    <recommendedName>
        <fullName evidence="2">Adapter protein MecA</fullName>
    </recommendedName>
</protein>
<comment type="domain">
    <text evidence="2">The N-terminal domain probably binds unfolded/aggregated proteins; the C-terminal domain interacts with ClpC.</text>
</comment>
<dbReference type="AlphaFoldDB" id="A0A4P6UQ82"/>
<reference evidence="3 4" key="1">
    <citation type="submission" date="2019-02" db="EMBL/GenBank/DDBJ databases">
        <title>Ureibacillus thermophilus.</title>
        <authorList>
            <person name="Sunny J.S."/>
            <person name="Natarajan A."/>
            <person name="Saleena L.M."/>
        </authorList>
    </citation>
    <scope>NUCLEOTIDE SEQUENCE [LARGE SCALE GENOMIC DNA]</scope>
    <source>
        <strain evidence="3 4">LM102</strain>
    </source>
</reference>
<gene>
    <name evidence="2 3" type="primary">mecA</name>
    <name evidence="3" type="ORF">DKZ56_05915</name>
</gene>
<dbReference type="NCBIfam" id="NF002644">
    <property type="entry name" value="PRK02315.1-5"/>
    <property type="match status" value="1"/>
</dbReference>
<dbReference type="PANTHER" id="PTHR39161:SF1">
    <property type="entry name" value="ADAPTER PROTEIN MECA 1"/>
    <property type="match status" value="1"/>
</dbReference>
<comment type="similarity">
    <text evidence="1 2">Belongs to the MecA family.</text>
</comment>
<dbReference type="HAMAP" id="MF_01124">
    <property type="entry name" value="MecA"/>
    <property type="match status" value="1"/>
</dbReference>
<evidence type="ECO:0000256" key="1">
    <source>
        <dbReference type="ARBA" id="ARBA00005397"/>
    </source>
</evidence>
<dbReference type="EMBL" id="CP036528">
    <property type="protein sequence ID" value="QBK25429.1"/>
    <property type="molecule type" value="Genomic_DNA"/>
</dbReference>
<dbReference type="PANTHER" id="PTHR39161">
    <property type="entry name" value="ADAPTER PROTEIN MECA"/>
    <property type="match status" value="1"/>
</dbReference>
<accession>A0A4P6UQ82</accession>
<dbReference type="Gene3D" id="3.30.70.1950">
    <property type="match status" value="1"/>
</dbReference>
<organism evidence="3 4">
    <name type="scientific">Ureibacillus thermophilus</name>
    <dbReference type="NCBI Taxonomy" id="367743"/>
    <lineage>
        <taxon>Bacteria</taxon>
        <taxon>Bacillati</taxon>
        <taxon>Bacillota</taxon>
        <taxon>Bacilli</taxon>
        <taxon>Bacillales</taxon>
        <taxon>Caryophanaceae</taxon>
        <taxon>Ureibacillus</taxon>
    </lineage>
</organism>
<dbReference type="InterPro" id="IPR038471">
    <property type="entry name" value="MecA_C_sf"/>
</dbReference>
<dbReference type="GO" id="GO:0030674">
    <property type="term" value="F:protein-macromolecule adaptor activity"/>
    <property type="evidence" value="ECO:0007669"/>
    <property type="project" value="UniProtKB-UniRule"/>
</dbReference>
<dbReference type="PIRSF" id="PIRSF029008">
    <property type="entry name" value="MecA"/>
    <property type="match status" value="1"/>
</dbReference>
<dbReference type="KEGG" id="uth:DKZ56_05915"/>